<dbReference type="GO" id="GO:0006670">
    <property type="term" value="P:sphingosine metabolic process"/>
    <property type="evidence" value="ECO:0000318"/>
    <property type="project" value="GO_Central"/>
</dbReference>
<dbReference type="GO" id="GO:0046839">
    <property type="term" value="P:phospholipid dephosphorylation"/>
    <property type="evidence" value="ECO:0000318"/>
    <property type="project" value="GO_Central"/>
</dbReference>
<reference evidence="2 3" key="1">
    <citation type="journal article" date="2007" name="Science">
        <title>Sea anemone genome reveals ancestral eumetazoan gene repertoire and genomic organization.</title>
        <authorList>
            <person name="Putnam N.H."/>
            <person name="Srivastava M."/>
            <person name="Hellsten U."/>
            <person name="Dirks B."/>
            <person name="Chapman J."/>
            <person name="Salamov A."/>
            <person name="Terry A."/>
            <person name="Shapiro H."/>
            <person name="Lindquist E."/>
            <person name="Kapitonov V.V."/>
            <person name="Jurka J."/>
            <person name="Genikhovich G."/>
            <person name="Grigoriev I.V."/>
            <person name="Lucas S.M."/>
            <person name="Steele R.E."/>
            <person name="Finnerty J.R."/>
            <person name="Technau U."/>
            <person name="Martindale M.Q."/>
            <person name="Rokhsar D.S."/>
        </authorList>
    </citation>
    <scope>NUCLEOTIDE SEQUENCE [LARGE SCALE GENOMIC DNA]</scope>
    <source>
        <strain evidence="3">CH2 X CH6</strain>
    </source>
</reference>
<gene>
    <name evidence="2" type="ORF">NEMVEDRAFT_v1g224233</name>
</gene>
<dbReference type="PANTHER" id="PTHR14969:SF39">
    <property type="entry name" value="PHOSPHATIDIC ACID PHOSPHATASE TYPE 2_HALOPEROXIDASE DOMAIN-CONTAINING PROTEIN"/>
    <property type="match status" value="1"/>
</dbReference>
<dbReference type="GO" id="GO:0042392">
    <property type="term" value="F:sphingosine-1-phosphate phosphatase activity"/>
    <property type="evidence" value="ECO:0000318"/>
    <property type="project" value="GO_Central"/>
</dbReference>
<evidence type="ECO:0000313" key="3">
    <source>
        <dbReference type="Proteomes" id="UP000001593"/>
    </source>
</evidence>
<sequence length="223" mass="25918">MKINSFFGTEEFYTPLVCLMTWVIDAKLGRLICFLMGIGFYVAGFVKNLLCLPRPSNPPIVPLEPSSFETWGLPSHHAVLGVLIPWYIWLYSLLHFNFSQWQFITLFAVIVLCYALVMITRAICKEVFMFLISLAYRVVDIEYFSGRKITNYYFHTAYSSSFKLPPVEDQKSKRKIRKVKSRSENIRTKWNIDYPVRFLTYACMGWMCICGNPLLCHSLGLTL</sequence>
<keyword evidence="3" id="KW-1185">Reference proteome</keyword>
<protein>
    <submittedName>
        <fullName evidence="2">Uncharacterized protein</fullName>
    </submittedName>
</protein>
<dbReference type="GO" id="GO:0005789">
    <property type="term" value="C:endoplasmic reticulum membrane"/>
    <property type="evidence" value="ECO:0000318"/>
    <property type="project" value="GO_Central"/>
</dbReference>
<feature type="transmembrane region" description="Helical" evidence="1">
    <location>
        <begin position="28"/>
        <end position="50"/>
    </location>
</feature>
<name>A7T9N3_NEMVE</name>
<dbReference type="PhylomeDB" id="A7T9N3"/>
<dbReference type="EMBL" id="DS473507">
    <property type="protein sequence ID" value="EDO27291.1"/>
    <property type="molecule type" value="Genomic_DNA"/>
</dbReference>
<accession>A7T9N3</accession>
<feature type="transmembrane region" description="Helical" evidence="1">
    <location>
        <begin position="101"/>
        <end position="124"/>
    </location>
</feature>
<dbReference type="STRING" id="45351.A7T9N3"/>
<organism evidence="2 3">
    <name type="scientific">Nematostella vectensis</name>
    <name type="common">Starlet sea anemone</name>
    <dbReference type="NCBI Taxonomy" id="45351"/>
    <lineage>
        <taxon>Eukaryota</taxon>
        <taxon>Metazoa</taxon>
        <taxon>Cnidaria</taxon>
        <taxon>Anthozoa</taxon>
        <taxon>Hexacorallia</taxon>
        <taxon>Actiniaria</taxon>
        <taxon>Edwardsiidae</taxon>
        <taxon>Nematostella</taxon>
    </lineage>
</organism>
<evidence type="ECO:0000313" key="2">
    <source>
        <dbReference type="EMBL" id="EDO27291.1"/>
    </source>
</evidence>
<keyword evidence="1" id="KW-0472">Membrane</keyword>
<dbReference type="HOGENOM" id="CLU_1241429_0_0_1"/>
<dbReference type="eggNOG" id="KOG2822">
    <property type="taxonomic scope" value="Eukaryota"/>
</dbReference>
<dbReference type="PANTHER" id="PTHR14969">
    <property type="entry name" value="SPHINGOSINE-1-PHOSPHATE PHOSPHOHYDROLASE"/>
    <property type="match status" value="1"/>
</dbReference>
<evidence type="ECO:0000256" key="1">
    <source>
        <dbReference type="SAM" id="Phobius"/>
    </source>
</evidence>
<feature type="transmembrane region" description="Helical" evidence="1">
    <location>
        <begin position="71"/>
        <end position="89"/>
    </location>
</feature>
<dbReference type="Proteomes" id="UP000001593">
    <property type="component" value="Unassembled WGS sequence"/>
</dbReference>
<proteinExistence type="predicted"/>
<dbReference type="AlphaFoldDB" id="A7T9N3"/>
<keyword evidence="1" id="KW-0812">Transmembrane</keyword>
<dbReference type="InParanoid" id="A7T9N3"/>
<keyword evidence="1" id="KW-1133">Transmembrane helix</keyword>